<gene>
    <name evidence="3" type="ORF">C8N29_102231</name>
</gene>
<dbReference type="OrthoDB" id="9797543at2"/>
<evidence type="ECO:0000313" key="4">
    <source>
        <dbReference type="Proteomes" id="UP000244223"/>
    </source>
</evidence>
<reference evidence="3 4" key="1">
    <citation type="submission" date="2018-04" db="EMBL/GenBank/DDBJ databases">
        <title>Genomic Encyclopedia of Archaeal and Bacterial Type Strains, Phase II (KMG-II): from individual species to whole genera.</title>
        <authorList>
            <person name="Goeker M."/>
        </authorList>
    </citation>
    <scope>NUCLEOTIDE SEQUENCE [LARGE SCALE GENOMIC DNA]</scope>
    <source>
        <strain evidence="3 4">DSM 5822</strain>
    </source>
</reference>
<dbReference type="GO" id="GO:0003677">
    <property type="term" value="F:DNA binding"/>
    <property type="evidence" value="ECO:0007669"/>
    <property type="project" value="InterPro"/>
</dbReference>
<feature type="domain" description="Cytoskeleton protein RodZ-like C-terminal" evidence="2">
    <location>
        <begin position="202"/>
        <end position="271"/>
    </location>
</feature>
<dbReference type="SUPFAM" id="SSF47413">
    <property type="entry name" value="lambda repressor-like DNA-binding domains"/>
    <property type="match status" value="1"/>
</dbReference>
<dbReference type="InterPro" id="IPR050400">
    <property type="entry name" value="Bact_Cytoskel_RodZ"/>
</dbReference>
<dbReference type="PANTHER" id="PTHR34475:SF1">
    <property type="entry name" value="CYTOSKELETON PROTEIN RODZ"/>
    <property type="match status" value="1"/>
</dbReference>
<evidence type="ECO:0000259" key="2">
    <source>
        <dbReference type="Pfam" id="PF13464"/>
    </source>
</evidence>
<protein>
    <submittedName>
        <fullName evidence="3">Uncharacterized protein DUF4115</fullName>
    </submittedName>
</protein>
<dbReference type="EMBL" id="QAON01000002">
    <property type="protein sequence ID" value="PTQ90831.1"/>
    <property type="molecule type" value="Genomic_DNA"/>
</dbReference>
<dbReference type="InterPro" id="IPR025194">
    <property type="entry name" value="RodZ-like_C"/>
</dbReference>
<dbReference type="InterPro" id="IPR010982">
    <property type="entry name" value="Lambda_DNA-bd_dom_sf"/>
</dbReference>
<dbReference type="RefSeq" id="WP_107864671.1">
    <property type="nucleotide sequence ID" value="NZ_QAON01000002.1"/>
</dbReference>
<dbReference type="CDD" id="cd00093">
    <property type="entry name" value="HTH_XRE"/>
    <property type="match status" value="1"/>
</dbReference>
<keyword evidence="1" id="KW-0812">Transmembrane</keyword>
<dbReference type="Pfam" id="PF13464">
    <property type="entry name" value="RodZ_C"/>
    <property type="match status" value="1"/>
</dbReference>
<sequence length="275" mass="30762">MEHQSSKTAINQSAYLAFRPGARLKQAREQQGLTVADVCQTLKILPRIIEQLEADDYAALPEAVFIRGYLRQYAQLLSLPVEDMLARFDEYYVADRGQPPSRSPREHIPFPKLPQHITKPAPRVKWARPHKKIPLKPIVIIFSLVLLISVLSQSNTLMARLNYAWQQAQRSTASPVPAVMSENTISLPNTTTTAQAIDTLDLRFRETSLVVIRDASGKELANGHKKAGDSLVVTGESPFSIELSQASAVEFRFNDKTIDLKPYTVNGAVNFRLSR</sequence>
<dbReference type="Gene3D" id="1.10.260.40">
    <property type="entry name" value="lambda repressor-like DNA-binding domains"/>
    <property type="match status" value="1"/>
</dbReference>
<organism evidence="3 4">
    <name type="scientific">Agitococcus lubricus</name>
    <dbReference type="NCBI Taxonomy" id="1077255"/>
    <lineage>
        <taxon>Bacteria</taxon>
        <taxon>Pseudomonadati</taxon>
        <taxon>Pseudomonadota</taxon>
        <taxon>Gammaproteobacteria</taxon>
        <taxon>Moraxellales</taxon>
        <taxon>Moraxellaceae</taxon>
        <taxon>Agitococcus</taxon>
    </lineage>
</organism>
<feature type="transmembrane region" description="Helical" evidence="1">
    <location>
        <begin position="133"/>
        <end position="152"/>
    </location>
</feature>
<dbReference type="Pfam" id="PF13413">
    <property type="entry name" value="HTH_25"/>
    <property type="match status" value="1"/>
</dbReference>
<dbReference type="AlphaFoldDB" id="A0A2T5J2S8"/>
<proteinExistence type="predicted"/>
<keyword evidence="1" id="KW-0472">Membrane</keyword>
<dbReference type="InterPro" id="IPR001387">
    <property type="entry name" value="Cro/C1-type_HTH"/>
</dbReference>
<keyword evidence="4" id="KW-1185">Reference proteome</keyword>
<name>A0A2T5J2S8_9GAMM</name>
<dbReference type="Proteomes" id="UP000244223">
    <property type="component" value="Unassembled WGS sequence"/>
</dbReference>
<evidence type="ECO:0000256" key="1">
    <source>
        <dbReference type="SAM" id="Phobius"/>
    </source>
</evidence>
<accession>A0A2T5J2S8</accession>
<evidence type="ECO:0000313" key="3">
    <source>
        <dbReference type="EMBL" id="PTQ90831.1"/>
    </source>
</evidence>
<comment type="caution">
    <text evidence="3">The sequence shown here is derived from an EMBL/GenBank/DDBJ whole genome shotgun (WGS) entry which is preliminary data.</text>
</comment>
<dbReference type="PANTHER" id="PTHR34475">
    <property type="match status" value="1"/>
</dbReference>
<keyword evidence="1" id="KW-1133">Transmembrane helix</keyword>